<evidence type="ECO:0000313" key="1">
    <source>
        <dbReference type="EMBL" id="SMD09157.1"/>
    </source>
</evidence>
<organism evidence="1 2">
    <name type="scientific">Lentzea albidocapillata</name>
    <dbReference type="NCBI Taxonomy" id="40571"/>
    <lineage>
        <taxon>Bacteria</taxon>
        <taxon>Bacillati</taxon>
        <taxon>Actinomycetota</taxon>
        <taxon>Actinomycetes</taxon>
        <taxon>Pseudonocardiales</taxon>
        <taxon>Pseudonocardiaceae</taxon>
        <taxon>Lentzea</taxon>
    </lineage>
</organism>
<evidence type="ECO:0000313" key="2">
    <source>
        <dbReference type="Proteomes" id="UP000192840"/>
    </source>
</evidence>
<protein>
    <submittedName>
        <fullName evidence="1">Uncharacterized protein</fullName>
    </submittedName>
</protein>
<name>A0A1W2EHH2_9PSEU</name>
<dbReference type="EMBL" id="FWYC01000009">
    <property type="protein sequence ID" value="SMD09157.1"/>
    <property type="molecule type" value="Genomic_DNA"/>
</dbReference>
<proteinExistence type="predicted"/>
<reference evidence="2" key="1">
    <citation type="submission" date="2017-04" db="EMBL/GenBank/DDBJ databases">
        <authorList>
            <person name="Varghese N."/>
            <person name="Submissions S."/>
        </authorList>
    </citation>
    <scope>NUCLEOTIDE SEQUENCE [LARGE SCALE GENOMIC DNA]</scope>
    <source>
        <strain evidence="2">DSM 44073</strain>
    </source>
</reference>
<gene>
    <name evidence="1" type="ORF">SAMN05660733_04095</name>
</gene>
<keyword evidence="2" id="KW-1185">Reference proteome</keyword>
<sequence>MFGSSTPASAGPADDFCISVTTTDAGQAAKVTCDFKPDTVKLKAAKAEAVAAGAEGLMTWYDNAGYNTAAGWHAWYGYAGPCDVDGYRTYMNGDQFQWRNRISSWRVWSPCHTTVAWDVSGDDSSGSWRVNGDVWYTGDLFNDRIEMFRVSVAR</sequence>
<dbReference type="AlphaFoldDB" id="A0A1W2EHH2"/>
<dbReference type="Proteomes" id="UP000192840">
    <property type="component" value="Unassembled WGS sequence"/>
</dbReference>
<accession>A0A1W2EHH2</accession>